<feature type="region of interest" description="Disordered" evidence="10">
    <location>
        <begin position="16"/>
        <end position="39"/>
    </location>
</feature>
<dbReference type="Gene3D" id="3.40.50.300">
    <property type="entry name" value="P-loop containing nucleotide triphosphate hydrolases"/>
    <property type="match status" value="1"/>
</dbReference>
<evidence type="ECO:0000313" key="11">
    <source>
        <dbReference type="EMBL" id="CAD7254069.1"/>
    </source>
</evidence>
<evidence type="ECO:0000256" key="10">
    <source>
        <dbReference type="SAM" id="MobiDB-lite"/>
    </source>
</evidence>
<reference evidence="11" key="1">
    <citation type="submission" date="2020-11" db="EMBL/GenBank/DDBJ databases">
        <authorList>
            <person name="Tran Van P."/>
        </authorList>
    </citation>
    <scope>NUCLEOTIDE SEQUENCE</scope>
</reference>
<keyword evidence="3" id="KW-0808">Transferase</keyword>
<name>A0A7R9AHX5_9CRUS</name>
<dbReference type="AlphaFoldDB" id="A0A7R9AHX5"/>
<comment type="subcellular location">
    <subcellularLocation>
        <location evidence="1">Golgi apparatus membrane</location>
        <topology evidence="1">Single-pass type II membrane protein</topology>
    </subcellularLocation>
</comment>
<dbReference type="InterPro" id="IPR009729">
    <property type="entry name" value="Gal-3-0_sulfotransfrase"/>
</dbReference>
<accession>A0A7R9AHX5</accession>
<organism evidence="11">
    <name type="scientific">Darwinula stevensoni</name>
    <dbReference type="NCBI Taxonomy" id="69355"/>
    <lineage>
        <taxon>Eukaryota</taxon>
        <taxon>Metazoa</taxon>
        <taxon>Ecdysozoa</taxon>
        <taxon>Arthropoda</taxon>
        <taxon>Crustacea</taxon>
        <taxon>Oligostraca</taxon>
        <taxon>Ostracoda</taxon>
        <taxon>Podocopa</taxon>
        <taxon>Podocopida</taxon>
        <taxon>Darwinulocopina</taxon>
        <taxon>Darwinuloidea</taxon>
        <taxon>Darwinulidae</taxon>
        <taxon>Darwinula</taxon>
    </lineage>
</organism>
<evidence type="ECO:0000313" key="12">
    <source>
        <dbReference type="Proteomes" id="UP000677054"/>
    </source>
</evidence>
<evidence type="ECO:0000256" key="6">
    <source>
        <dbReference type="ARBA" id="ARBA00022989"/>
    </source>
</evidence>
<dbReference type="GO" id="GO:0000139">
    <property type="term" value="C:Golgi membrane"/>
    <property type="evidence" value="ECO:0007669"/>
    <property type="project" value="UniProtKB-SubCell"/>
</dbReference>
<sequence length="405" mass="46784">MVNVERGRVFQLEQNERKPVRVNSKRDSGCGSRRRGGTESEPIYELAKAHVMERLNGTCRDAVARVEGRGACKERRPFFLKTHKTGGSSVQNVVFRRGWIRGWDVLMPPEGSYLGHPRSFVREMVDGDLRKVFGRFDAFASHARLNVPEFKAVVREDAVWFTILREPTQLFVSLFEYYNLQKWIKETLESLLNMDLEEMKRKTSRENRSTRHGRNQMAFDLGLSPEYFDNASAVDAFVRELNSTFDLILIMERFSESLVLLRRALCWSVHDMIAFPMNQLLKGKPKPKVTEKLTVLNRADFQIYHTFHSKFNEAVLALGDEMQDELEALSCATEAWREECGLQRIKGTDLIRPVRPYGQTWGYSVSPKHHESEEICYLFATSELPFLKLLHARQTIRATKAGLSQ</sequence>
<dbReference type="Proteomes" id="UP000677054">
    <property type="component" value="Unassembled WGS sequence"/>
</dbReference>
<evidence type="ECO:0000256" key="3">
    <source>
        <dbReference type="ARBA" id="ARBA00022679"/>
    </source>
</evidence>
<protein>
    <submittedName>
        <fullName evidence="11">Uncharacterized protein</fullName>
    </submittedName>
</protein>
<keyword evidence="7" id="KW-0333">Golgi apparatus</keyword>
<keyword evidence="4" id="KW-0812">Transmembrane</keyword>
<proteinExistence type="inferred from homology"/>
<evidence type="ECO:0000256" key="8">
    <source>
        <dbReference type="ARBA" id="ARBA00023136"/>
    </source>
</evidence>
<evidence type="ECO:0000256" key="4">
    <source>
        <dbReference type="ARBA" id="ARBA00022692"/>
    </source>
</evidence>
<evidence type="ECO:0000256" key="9">
    <source>
        <dbReference type="ARBA" id="ARBA00023180"/>
    </source>
</evidence>
<evidence type="ECO:0000256" key="1">
    <source>
        <dbReference type="ARBA" id="ARBA00004323"/>
    </source>
</evidence>
<dbReference type="InterPro" id="IPR027417">
    <property type="entry name" value="P-loop_NTPase"/>
</dbReference>
<dbReference type="PANTHER" id="PTHR14647:SF87">
    <property type="entry name" value="PUTATIVE-RELATED"/>
    <property type="match status" value="1"/>
</dbReference>
<dbReference type="EMBL" id="LR907202">
    <property type="protein sequence ID" value="CAD7254069.1"/>
    <property type="molecule type" value="Genomic_DNA"/>
</dbReference>
<comment type="similarity">
    <text evidence="2">Belongs to the galactose-3-O-sulfotransferase family.</text>
</comment>
<evidence type="ECO:0000256" key="7">
    <source>
        <dbReference type="ARBA" id="ARBA00023034"/>
    </source>
</evidence>
<dbReference type="PANTHER" id="PTHR14647">
    <property type="entry name" value="GALACTOSE-3-O-SULFOTRANSFERASE"/>
    <property type="match status" value="1"/>
</dbReference>
<dbReference type="Pfam" id="PF06990">
    <property type="entry name" value="Gal-3-0_sulfotr"/>
    <property type="match status" value="1"/>
</dbReference>
<gene>
    <name evidence="11" type="ORF">DSTB1V02_LOCUS13815</name>
</gene>
<keyword evidence="12" id="KW-1185">Reference proteome</keyword>
<keyword evidence="6" id="KW-1133">Transmembrane helix</keyword>
<keyword evidence="9" id="KW-0325">Glycoprotein</keyword>
<feature type="compositionally biased region" description="Basic and acidic residues" evidence="10">
    <location>
        <begin position="16"/>
        <end position="28"/>
    </location>
</feature>
<dbReference type="OrthoDB" id="514299at2759"/>
<dbReference type="GO" id="GO:0001733">
    <property type="term" value="F:galactosylceramide sulfotransferase activity"/>
    <property type="evidence" value="ECO:0007669"/>
    <property type="project" value="InterPro"/>
</dbReference>
<dbReference type="EMBL" id="CAJPEV010007685">
    <property type="protein sequence ID" value="CAG0904885.1"/>
    <property type="molecule type" value="Genomic_DNA"/>
</dbReference>
<evidence type="ECO:0000256" key="5">
    <source>
        <dbReference type="ARBA" id="ARBA00022968"/>
    </source>
</evidence>
<evidence type="ECO:0000256" key="2">
    <source>
        <dbReference type="ARBA" id="ARBA00008124"/>
    </source>
</evidence>
<dbReference type="GO" id="GO:0009247">
    <property type="term" value="P:glycolipid biosynthetic process"/>
    <property type="evidence" value="ECO:0007669"/>
    <property type="project" value="InterPro"/>
</dbReference>
<keyword evidence="8" id="KW-0472">Membrane</keyword>
<keyword evidence="5" id="KW-0735">Signal-anchor</keyword>